<dbReference type="EMBL" id="LOED01000101">
    <property type="protein sequence ID" value="KXG73600.1"/>
    <property type="molecule type" value="Genomic_DNA"/>
</dbReference>
<comment type="caution">
    <text evidence="2">The sequence shown here is derived from an EMBL/GenBank/DDBJ whole genome shotgun (WGS) entry which is preliminary data.</text>
</comment>
<feature type="region of interest" description="Disordered" evidence="1">
    <location>
        <begin position="1"/>
        <end position="59"/>
    </location>
</feature>
<evidence type="ECO:0000313" key="3">
    <source>
        <dbReference type="Proteomes" id="UP000070427"/>
    </source>
</evidence>
<reference evidence="2 3" key="1">
    <citation type="submission" date="2015-12" db="EMBL/GenBank/DDBJ databases">
        <title>Draft genome sequnece of Fervidicola ferrireducens strain Y170.</title>
        <authorList>
            <person name="Patel B.K."/>
        </authorList>
    </citation>
    <scope>NUCLEOTIDE SEQUENCE [LARGE SCALE GENOMIC DNA]</scope>
    <source>
        <strain evidence="2 3">Y170</strain>
    </source>
</reference>
<proteinExistence type="predicted"/>
<dbReference type="AlphaFoldDB" id="A0A140KZ75"/>
<name>A0A140KZ75_9FIRM</name>
<accession>A0A140KZ75</accession>
<dbReference type="InParanoid" id="A0A140KZ75"/>
<evidence type="ECO:0000313" key="2">
    <source>
        <dbReference type="EMBL" id="KXG73600.1"/>
    </source>
</evidence>
<evidence type="ECO:0000256" key="1">
    <source>
        <dbReference type="SAM" id="MobiDB-lite"/>
    </source>
</evidence>
<feature type="compositionally biased region" description="Gly residues" evidence="1">
    <location>
        <begin position="48"/>
        <end position="59"/>
    </location>
</feature>
<gene>
    <name evidence="2" type="ORF">AN618_24870</name>
</gene>
<dbReference type="Proteomes" id="UP000070427">
    <property type="component" value="Unassembled WGS sequence"/>
</dbReference>
<organism evidence="2 3">
    <name type="scientific">Fervidicola ferrireducens</name>
    <dbReference type="NCBI Taxonomy" id="520764"/>
    <lineage>
        <taxon>Bacteria</taxon>
        <taxon>Bacillati</taxon>
        <taxon>Bacillota</taxon>
        <taxon>Clostridia</taxon>
        <taxon>Thermosediminibacterales</taxon>
        <taxon>Thermosediminibacteraceae</taxon>
        <taxon>Fervidicola</taxon>
    </lineage>
</organism>
<keyword evidence="3" id="KW-1185">Reference proteome</keyword>
<protein>
    <submittedName>
        <fullName evidence="2">Uncharacterized protein</fullName>
    </submittedName>
</protein>
<sequence length="59" mass="5881">MPRRKGAMKGAASGETPRGAASKRRSGGARMGEPTVGEPTVSHAEHIGMGGDTGGTETS</sequence>